<accession>A0A455WIN5</accession>
<feature type="region of interest" description="Disordered" evidence="1">
    <location>
        <begin position="54"/>
        <end position="86"/>
    </location>
</feature>
<reference evidence="3" key="1">
    <citation type="submission" date="2019-03" db="EMBL/GenBank/DDBJ databases">
        <title>Whole genome analysis of nitrate-reducing bacteria Marinobacter hydrocarbonoclasticus YB03.</title>
        <authorList>
            <person name="Azam A.H."/>
            <person name="Yuk S.R."/>
            <person name="Kamarisima K."/>
            <person name="Miyanaga K."/>
            <person name="Tanji Y."/>
        </authorList>
    </citation>
    <scope>NUCLEOTIDE SEQUENCE</scope>
    <source>
        <strain evidence="3">YB03</strain>
    </source>
</reference>
<dbReference type="EMBL" id="AP019537">
    <property type="protein sequence ID" value="BBJ06063.1"/>
    <property type="molecule type" value="Genomic_DNA"/>
</dbReference>
<organism evidence="3">
    <name type="scientific">Marinobacter nauticus</name>
    <name type="common">Marinobacter hydrocarbonoclasticus</name>
    <name type="synonym">Marinobacter aquaeolei</name>
    <dbReference type="NCBI Taxonomy" id="2743"/>
    <lineage>
        <taxon>Bacteria</taxon>
        <taxon>Pseudomonadati</taxon>
        <taxon>Pseudomonadota</taxon>
        <taxon>Gammaproteobacteria</taxon>
        <taxon>Pseudomonadales</taxon>
        <taxon>Marinobacteraceae</taxon>
        <taxon>Marinobacter</taxon>
    </lineage>
</organism>
<sequence length="204" mass="23112">MSTESMVLEYLKVLLSGPVLFSLVALVVIAVFREDIKALILRIAKIKLPGGTEFNTPQSKQLDAEEEKPAPEPRANDEMPIPGLPEGLTAEQRDRVEQLIRAHIATAYTWEYRYLNYFLARGTQMVLDWLINLTQPTTYAHFDSTWLPFIPSAEERQAIIGALRNHHLIQQDEAEMISVTPKGREYQQWRGPLPPLTNGSTGRS</sequence>
<protein>
    <submittedName>
        <fullName evidence="3">Uncharacterized protein</fullName>
    </submittedName>
</protein>
<gene>
    <name evidence="3" type="ORF">YBY_39120</name>
</gene>
<evidence type="ECO:0000256" key="2">
    <source>
        <dbReference type="SAM" id="Phobius"/>
    </source>
</evidence>
<evidence type="ECO:0000256" key="1">
    <source>
        <dbReference type="SAM" id="MobiDB-lite"/>
    </source>
</evidence>
<feature type="transmembrane region" description="Helical" evidence="2">
    <location>
        <begin position="13"/>
        <end position="32"/>
    </location>
</feature>
<feature type="compositionally biased region" description="Basic and acidic residues" evidence="1">
    <location>
        <begin position="67"/>
        <end position="77"/>
    </location>
</feature>
<keyword evidence="2" id="KW-1133">Transmembrane helix</keyword>
<name>A0A455WIN5_MARNT</name>
<dbReference type="AlphaFoldDB" id="A0A455WIN5"/>
<evidence type="ECO:0000313" key="3">
    <source>
        <dbReference type="EMBL" id="BBJ06063.1"/>
    </source>
</evidence>
<keyword evidence="2" id="KW-0472">Membrane</keyword>
<proteinExistence type="predicted"/>
<keyword evidence="2" id="KW-0812">Transmembrane</keyword>